<feature type="compositionally biased region" description="Pro residues" evidence="1">
    <location>
        <begin position="147"/>
        <end position="158"/>
    </location>
</feature>
<feature type="compositionally biased region" description="Basic and acidic residues" evidence="1">
    <location>
        <begin position="55"/>
        <end position="78"/>
    </location>
</feature>
<sequence length="323" mass="34319">MPRPSVSTNPTSRAMTRRGSVMVSEVSNQVSSLGPRSRGTNGCSYTVQSSTTTTVRDRLGSSTLHREDYSHYESGSSRDDHSHYPICPYCGDYAHYASGSSLGYGDHRATRALGYDSDSSDEGHVTEEVYVPLVLALEDRTVLDTPLDPPSLDPPLDPPILATLPGPPSLDPPLDPLSPDTPALDPASLDTLALDPPSPDTPALDPPSPDTPALDPPSPDTPALDPPSPDTPAPDIPAPDNPPPQVHQGSSLYMESDHPMRPRSADTPAPDIPAPDNPPPQVHPGSSLYMESDPMRPRSAATRPTTVRRDRVDATLTLMAAGK</sequence>
<organism evidence="2 3">
    <name type="scientific">Letharia lupina</name>
    <dbReference type="NCBI Taxonomy" id="560253"/>
    <lineage>
        <taxon>Eukaryota</taxon>
        <taxon>Fungi</taxon>
        <taxon>Dikarya</taxon>
        <taxon>Ascomycota</taxon>
        <taxon>Pezizomycotina</taxon>
        <taxon>Lecanoromycetes</taxon>
        <taxon>OSLEUM clade</taxon>
        <taxon>Lecanoromycetidae</taxon>
        <taxon>Lecanorales</taxon>
        <taxon>Lecanorineae</taxon>
        <taxon>Parmeliaceae</taxon>
        <taxon>Letharia</taxon>
    </lineage>
</organism>
<accession>A0A8H6FAC8</accession>
<name>A0A8H6FAC8_9LECA</name>
<feature type="region of interest" description="Disordered" evidence="1">
    <location>
        <begin position="145"/>
        <end position="311"/>
    </location>
</feature>
<protein>
    <submittedName>
        <fullName evidence="2">Uncharacterized protein</fullName>
    </submittedName>
</protein>
<dbReference type="RefSeq" id="XP_037149924.1">
    <property type="nucleotide sequence ID" value="XM_037293846.1"/>
</dbReference>
<feature type="compositionally biased region" description="Pro residues" evidence="1">
    <location>
        <begin position="196"/>
        <end position="245"/>
    </location>
</feature>
<feature type="compositionally biased region" description="Pro residues" evidence="1">
    <location>
        <begin position="165"/>
        <end position="176"/>
    </location>
</feature>
<reference evidence="2 3" key="1">
    <citation type="journal article" date="2020" name="Genomics">
        <title>Complete, high-quality genomes from long-read metagenomic sequencing of two wolf lichen thalli reveals enigmatic genome architecture.</title>
        <authorList>
            <person name="McKenzie S.K."/>
            <person name="Walston R.F."/>
            <person name="Allen J.L."/>
        </authorList>
    </citation>
    <scope>NUCLEOTIDE SEQUENCE [LARGE SCALE GENOMIC DNA]</scope>
    <source>
        <strain evidence="2">WasteWater1</strain>
    </source>
</reference>
<dbReference type="AlphaFoldDB" id="A0A8H6FAC8"/>
<proteinExistence type="predicted"/>
<evidence type="ECO:0000313" key="2">
    <source>
        <dbReference type="EMBL" id="KAF6220489.1"/>
    </source>
</evidence>
<feature type="region of interest" description="Disordered" evidence="1">
    <location>
        <begin position="1"/>
        <end position="78"/>
    </location>
</feature>
<comment type="caution">
    <text evidence="2">The sequence shown here is derived from an EMBL/GenBank/DDBJ whole genome shotgun (WGS) entry which is preliminary data.</text>
</comment>
<evidence type="ECO:0000256" key="1">
    <source>
        <dbReference type="SAM" id="MobiDB-lite"/>
    </source>
</evidence>
<dbReference type="GeneID" id="59331334"/>
<feature type="compositionally biased region" description="Pro residues" evidence="1">
    <location>
        <begin position="270"/>
        <end position="282"/>
    </location>
</feature>
<feature type="compositionally biased region" description="Basic and acidic residues" evidence="1">
    <location>
        <begin position="255"/>
        <end position="264"/>
    </location>
</feature>
<keyword evidence="3" id="KW-1185">Reference proteome</keyword>
<feature type="compositionally biased region" description="Low complexity" evidence="1">
    <location>
        <begin position="177"/>
        <end position="195"/>
    </location>
</feature>
<dbReference type="Proteomes" id="UP000593566">
    <property type="component" value="Unassembled WGS sequence"/>
</dbReference>
<evidence type="ECO:0000313" key="3">
    <source>
        <dbReference type="Proteomes" id="UP000593566"/>
    </source>
</evidence>
<feature type="compositionally biased region" description="Polar residues" evidence="1">
    <location>
        <begin position="1"/>
        <end position="14"/>
    </location>
</feature>
<dbReference type="EMBL" id="JACCJB010000016">
    <property type="protein sequence ID" value="KAF6220489.1"/>
    <property type="molecule type" value="Genomic_DNA"/>
</dbReference>
<feature type="compositionally biased region" description="Polar residues" evidence="1">
    <location>
        <begin position="25"/>
        <end position="45"/>
    </location>
</feature>
<gene>
    <name evidence="2" type="ORF">HO133_002922</name>
</gene>